<dbReference type="InterPro" id="IPR011032">
    <property type="entry name" value="GroES-like_sf"/>
</dbReference>
<dbReference type="PANTHER" id="PTHR44154">
    <property type="entry name" value="QUINONE OXIDOREDUCTASE"/>
    <property type="match status" value="1"/>
</dbReference>
<accession>A0A3N6MSX0</accession>
<evidence type="ECO:0000259" key="2">
    <source>
        <dbReference type="SMART" id="SM00829"/>
    </source>
</evidence>
<dbReference type="SUPFAM" id="SSF50129">
    <property type="entry name" value="GroES-like"/>
    <property type="match status" value="1"/>
</dbReference>
<keyword evidence="1" id="KW-0521">NADP</keyword>
<sequence length="381" mass="40817">MGNIAGMVMGLCRAYTFLIRTETRVTTCRQQTNPVGACTPKELGLHDSSVYPIPMRAITYHETGGPDVLQVEEKTKPEPASDEVLVRVEATSVNQIDTLFRSGVDMFVPDQFPAVAGVDMAGVVEEIGSEVEGFTIGDRVLGAEFPGPTGANAEYVASSPAFLAPLPEEVSFEAGAGIGHVGITSWRSLVDHAALEPKETCLIHGGGGGLGPIAVQLADRIGGRVVTTSSSPDRRDELERLGAEVALDYRRDDLQEAFLEAAPGKANVIIDGHLNNYFEFDLEVLARFGRIVCIEFTGDEGGEASFSQFHTRLGNWKEARLHWVGAPNAPDVSDVLGRLAALVASGDVEVPIAKTYSFDEAADAHQAMIDSDYFGKLILEP</sequence>
<dbReference type="InterPro" id="IPR051603">
    <property type="entry name" value="Zinc-ADH_QOR/CCCR"/>
</dbReference>
<evidence type="ECO:0000313" key="3">
    <source>
        <dbReference type="EMBL" id="RQG87865.1"/>
    </source>
</evidence>
<dbReference type="Gene3D" id="3.40.50.720">
    <property type="entry name" value="NAD(P)-binding Rossmann-like Domain"/>
    <property type="match status" value="1"/>
</dbReference>
<protein>
    <submittedName>
        <fullName evidence="3">NADPH:quinone reductase</fullName>
    </submittedName>
</protein>
<dbReference type="Proteomes" id="UP000273828">
    <property type="component" value="Unassembled WGS sequence"/>
</dbReference>
<dbReference type="Pfam" id="PF13602">
    <property type="entry name" value="ADH_zinc_N_2"/>
    <property type="match status" value="1"/>
</dbReference>
<comment type="caution">
    <text evidence="3">The sequence shown here is derived from an EMBL/GenBank/DDBJ whole genome shotgun (WGS) entry which is preliminary data.</text>
</comment>
<dbReference type="GO" id="GO:0030554">
    <property type="term" value="F:adenyl nucleotide binding"/>
    <property type="evidence" value="ECO:0007669"/>
    <property type="project" value="UniProtKB-ARBA"/>
</dbReference>
<dbReference type="InterPro" id="IPR036291">
    <property type="entry name" value="NAD(P)-bd_dom_sf"/>
</dbReference>
<gene>
    <name evidence="3" type="ORF">EA462_13460</name>
</gene>
<dbReference type="Pfam" id="PF08240">
    <property type="entry name" value="ADH_N"/>
    <property type="match status" value="1"/>
</dbReference>
<dbReference type="InterPro" id="IPR020843">
    <property type="entry name" value="ER"/>
</dbReference>
<dbReference type="PANTHER" id="PTHR44154:SF1">
    <property type="entry name" value="QUINONE OXIDOREDUCTASE"/>
    <property type="match status" value="1"/>
</dbReference>
<feature type="domain" description="Enoyl reductase (ER)" evidence="2">
    <location>
        <begin position="64"/>
        <end position="379"/>
    </location>
</feature>
<organism evidence="3 4">
    <name type="scientific">Natrarchaeobius halalkaliphilus</name>
    <dbReference type="NCBI Taxonomy" id="1679091"/>
    <lineage>
        <taxon>Archaea</taxon>
        <taxon>Methanobacteriati</taxon>
        <taxon>Methanobacteriota</taxon>
        <taxon>Stenosarchaea group</taxon>
        <taxon>Halobacteria</taxon>
        <taxon>Halobacteriales</taxon>
        <taxon>Natrialbaceae</taxon>
        <taxon>Natrarchaeobius</taxon>
    </lineage>
</organism>
<dbReference type="GO" id="GO:0044281">
    <property type="term" value="P:small molecule metabolic process"/>
    <property type="evidence" value="ECO:0007669"/>
    <property type="project" value="UniProtKB-ARBA"/>
</dbReference>
<dbReference type="SMART" id="SM00829">
    <property type="entry name" value="PKS_ER"/>
    <property type="match status" value="1"/>
</dbReference>
<evidence type="ECO:0000313" key="4">
    <source>
        <dbReference type="Proteomes" id="UP000273828"/>
    </source>
</evidence>
<dbReference type="GO" id="GO:0016616">
    <property type="term" value="F:oxidoreductase activity, acting on the CH-OH group of donors, NAD or NADP as acceptor"/>
    <property type="evidence" value="ECO:0007669"/>
    <property type="project" value="UniProtKB-ARBA"/>
</dbReference>
<dbReference type="GO" id="GO:0043168">
    <property type="term" value="F:anion binding"/>
    <property type="evidence" value="ECO:0007669"/>
    <property type="project" value="UniProtKB-ARBA"/>
</dbReference>
<dbReference type="EMBL" id="REFY01000005">
    <property type="protein sequence ID" value="RQG87865.1"/>
    <property type="molecule type" value="Genomic_DNA"/>
</dbReference>
<keyword evidence="4" id="KW-1185">Reference proteome</keyword>
<proteinExistence type="predicted"/>
<dbReference type="AlphaFoldDB" id="A0A3N6MSX0"/>
<dbReference type="Gene3D" id="3.90.180.10">
    <property type="entry name" value="Medium-chain alcohol dehydrogenases, catalytic domain"/>
    <property type="match status" value="1"/>
</dbReference>
<reference evidence="3 4" key="1">
    <citation type="submission" date="2018-10" db="EMBL/GenBank/DDBJ databases">
        <title>Natrarchaeobius chitinivorans gen. nov., sp. nov., and Natrarchaeobius haloalkaliphilus sp. nov., alkaliphilic, chitin-utilizing haloarchaea from hypersaline alkaline lakes.</title>
        <authorList>
            <person name="Sorokin D.Y."/>
            <person name="Elcheninov A.G."/>
            <person name="Kostrikina N.A."/>
            <person name="Bale N.J."/>
            <person name="Sinninghe Damste J.S."/>
            <person name="Khijniak T.V."/>
            <person name="Kublanov I.V."/>
            <person name="Toshchakov S.V."/>
        </authorList>
    </citation>
    <scope>NUCLEOTIDE SEQUENCE [LARGE SCALE GENOMIC DNA]</scope>
    <source>
        <strain evidence="3 4">AArcht-Sl</strain>
    </source>
</reference>
<dbReference type="InterPro" id="IPR013154">
    <property type="entry name" value="ADH-like_N"/>
</dbReference>
<dbReference type="CDD" id="cd08253">
    <property type="entry name" value="zeta_crystallin"/>
    <property type="match status" value="1"/>
</dbReference>
<evidence type="ECO:0000256" key="1">
    <source>
        <dbReference type="ARBA" id="ARBA00022857"/>
    </source>
</evidence>
<name>A0A3N6MSX0_9EURY</name>
<dbReference type="SUPFAM" id="SSF51735">
    <property type="entry name" value="NAD(P)-binding Rossmann-fold domains"/>
    <property type="match status" value="1"/>
</dbReference>